<evidence type="ECO:0000313" key="3">
    <source>
        <dbReference type="Proteomes" id="UP000197138"/>
    </source>
</evidence>
<reference evidence="3" key="1">
    <citation type="journal article" date="2017" name="Plant J.">
        <title>The pomegranate (Punica granatum L.) genome and the genomics of punicalagin biosynthesis.</title>
        <authorList>
            <person name="Qin G."/>
            <person name="Xu C."/>
            <person name="Ming R."/>
            <person name="Tang H."/>
            <person name="Guyot R."/>
            <person name="Kramer E.M."/>
            <person name="Hu Y."/>
            <person name="Yi X."/>
            <person name="Qi Y."/>
            <person name="Xu X."/>
            <person name="Gao Z."/>
            <person name="Pan H."/>
            <person name="Jian J."/>
            <person name="Tian Y."/>
            <person name="Yue Z."/>
            <person name="Xu Y."/>
        </authorList>
    </citation>
    <scope>NUCLEOTIDE SEQUENCE [LARGE SCALE GENOMIC DNA]</scope>
    <source>
        <strain evidence="3">cv. Dabenzi</strain>
    </source>
</reference>
<organism evidence="2 3">
    <name type="scientific">Punica granatum</name>
    <name type="common">Pomegranate</name>
    <dbReference type="NCBI Taxonomy" id="22663"/>
    <lineage>
        <taxon>Eukaryota</taxon>
        <taxon>Viridiplantae</taxon>
        <taxon>Streptophyta</taxon>
        <taxon>Embryophyta</taxon>
        <taxon>Tracheophyta</taxon>
        <taxon>Spermatophyta</taxon>
        <taxon>Magnoliopsida</taxon>
        <taxon>eudicotyledons</taxon>
        <taxon>Gunneridae</taxon>
        <taxon>Pentapetalae</taxon>
        <taxon>rosids</taxon>
        <taxon>malvids</taxon>
        <taxon>Myrtales</taxon>
        <taxon>Lythraceae</taxon>
        <taxon>Punica</taxon>
    </lineage>
</organism>
<proteinExistence type="predicted"/>
<gene>
    <name evidence="2" type="ORF">CDL15_Pgr000167</name>
</gene>
<feature type="region of interest" description="Disordered" evidence="1">
    <location>
        <begin position="1"/>
        <end position="27"/>
    </location>
</feature>
<evidence type="ECO:0000313" key="2">
    <source>
        <dbReference type="EMBL" id="OWM91223.1"/>
    </source>
</evidence>
<accession>A0A218Y1R3</accession>
<feature type="compositionally biased region" description="Polar residues" evidence="1">
    <location>
        <begin position="1"/>
        <end position="12"/>
    </location>
</feature>
<protein>
    <submittedName>
        <fullName evidence="2">Uncharacterized protein</fullName>
    </submittedName>
</protein>
<dbReference type="EMBL" id="MTKT01000299">
    <property type="protein sequence ID" value="OWM91223.1"/>
    <property type="molecule type" value="Genomic_DNA"/>
</dbReference>
<evidence type="ECO:0000256" key="1">
    <source>
        <dbReference type="SAM" id="MobiDB-lite"/>
    </source>
</evidence>
<dbReference type="AlphaFoldDB" id="A0A218Y1R3"/>
<comment type="caution">
    <text evidence="2">The sequence shown here is derived from an EMBL/GenBank/DDBJ whole genome shotgun (WGS) entry which is preliminary data.</text>
</comment>
<name>A0A218Y1R3_PUNGR</name>
<sequence length="62" mass="6756">MLETDLNSTGCQQRVAREAKQPPGPKLSSAINVAEAVLSYALIRVTEPAFAGFREQERSKGH</sequence>
<dbReference type="Proteomes" id="UP000197138">
    <property type="component" value="Unassembled WGS sequence"/>
</dbReference>